<keyword evidence="1" id="KW-0805">Transcription regulation</keyword>
<dbReference type="EC" id="2.7.1.-" evidence="6"/>
<dbReference type="PANTHER" id="PTHR30185">
    <property type="entry name" value="CRYPTIC BETA-GLUCOSIDE BGL OPERON ANTITERMINATOR"/>
    <property type="match status" value="1"/>
</dbReference>
<evidence type="ECO:0000313" key="6">
    <source>
        <dbReference type="EMBL" id="CKI83853.1"/>
    </source>
</evidence>
<evidence type="ECO:0000259" key="4">
    <source>
        <dbReference type="PROSITE" id="PS51094"/>
    </source>
</evidence>
<dbReference type="SUPFAM" id="SSF55804">
    <property type="entry name" value="Phoshotransferase/anion transport protein"/>
    <property type="match status" value="1"/>
</dbReference>
<comment type="caution">
    <text evidence="6">The sequence shown here is derived from an EMBL/GenBank/DDBJ whole genome shotgun (WGS) entry which is preliminary data.</text>
</comment>
<name>A0A0B4ZIP9_STREE</name>
<evidence type="ECO:0000313" key="7">
    <source>
        <dbReference type="EMBL" id="TVX71585.1"/>
    </source>
</evidence>
<dbReference type="InterPro" id="IPR036388">
    <property type="entry name" value="WH-like_DNA-bd_sf"/>
</dbReference>
<gene>
    <name evidence="7" type="ORF">AZJ28_02545</name>
    <name evidence="6" type="ORF">ERS096071_00122</name>
</gene>
<accession>A0A0B4ZIP9</accession>
<dbReference type="PROSITE" id="PS51094">
    <property type="entry name" value="PTS_EIIA_TYPE_2"/>
    <property type="match status" value="1"/>
</dbReference>
<dbReference type="Gene3D" id="1.10.10.10">
    <property type="entry name" value="Winged helix-like DNA-binding domain superfamily/Winged helix DNA-binding domain"/>
    <property type="match status" value="2"/>
</dbReference>
<evidence type="ECO:0000313" key="8">
    <source>
        <dbReference type="Proteomes" id="UP000045541"/>
    </source>
</evidence>
<dbReference type="CDD" id="cd05568">
    <property type="entry name" value="PTS_IIB_bgl_like"/>
    <property type="match status" value="1"/>
</dbReference>
<dbReference type="PANTHER" id="PTHR30185:SF18">
    <property type="entry name" value="TRANSCRIPTIONAL REGULATOR MTLR"/>
    <property type="match status" value="1"/>
</dbReference>
<feature type="domain" description="PTS EIIA type-2" evidence="4">
    <location>
        <begin position="491"/>
        <end position="641"/>
    </location>
</feature>
<dbReference type="RefSeq" id="WP_001864364.1">
    <property type="nucleotide sequence ID" value="NZ_CFCP01000077.1"/>
</dbReference>
<dbReference type="PROSITE" id="PS51000">
    <property type="entry name" value="HTH_DEOR_2"/>
    <property type="match status" value="1"/>
</dbReference>
<dbReference type="GO" id="GO:0003700">
    <property type="term" value="F:DNA-binding transcription factor activity"/>
    <property type="evidence" value="ECO:0007669"/>
    <property type="project" value="InterPro"/>
</dbReference>
<dbReference type="InterPro" id="IPR011608">
    <property type="entry name" value="PRD"/>
</dbReference>
<sequence>MLLTKREEQLLKAFLHVGKLSMQDMTEILQVSSRTIYRTLSDLTDSMEQYGIEITKHGKYYILTGELDDLPTELEVLVEYSPQERQELITYRLLTESGFVTNEALQECMKVSNVTIIQDISDIDKRLLDFDLKIERQKGYRISGDSVGKRRFLAILLTNCISVADFSTGNFGSFDILEADRTRLASQIVNKQLSGFPDMDARMKMFFAILLSLIGQEQNIENSPNTSKQALEISQKIFQAYSKQTAQFYSIQEIIYFASILDELIIKRQDNPLFTEKFDGEFFYNISNLIDTVSMYTKIDFFKDKVLFNFLFHHIRLSLGVPILFQGENLPESVQILVERNKFLYTVISLLVNDIFPKYLHTEYEYGMIALHFISSLGRSPEIYPVRVLLLTDERRVTRDLLVSKIKSVAPFVELIDIQSLVDYHSIDLSQYDYILSTKPLTNQEIDVISSFPTVKELLELQERLQYVQAHRTIVARDAIAPEKSYDLQDYLISSSQLLSQFELVQLENNQSFEHTVEQIIQYQKNVSDRDYLTRKLLSHFQNSPMAIPNTGLVLLHSQSSKVTTNSFTMFELKLPISALSMKREEEEVKRCLLMLMSKEASEEARDLMTAISQSIIENHLYTEIYKTGNQSIIYQMLNTIFNEKIKKLEN</sequence>
<evidence type="ECO:0000259" key="3">
    <source>
        <dbReference type="PROSITE" id="PS51000"/>
    </source>
</evidence>
<reference evidence="7 9" key="2">
    <citation type="submission" date="2019-07" db="EMBL/GenBank/DDBJ databases">
        <authorList>
            <person name="Mohale T."/>
        </authorList>
    </citation>
    <scope>NUCLEOTIDE SEQUENCE [LARGE SCALE GENOMIC DNA]</scope>
    <source>
        <strain evidence="7 9">NTPn 59</strain>
    </source>
</reference>
<evidence type="ECO:0000259" key="5">
    <source>
        <dbReference type="PROSITE" id="PS51372"/>
    </source>
</evidence>
<dbReference type="InterPro" id="IPR002178">
    <property type="entry name" value="PTS_EIIA_type-2_dom"/>
</dbReference>
<dbReference type="EMBL" id="VMYC01000040">
    <property type="protein sequence ID" value="TVX71585.1"/>
    <property type="molecule type" value="Genomic_DNA"/>
</dbReference>
<dbReference type="Gene3D" id="3.40.930.10">
    <property type="entry name" value="Mannitol-specific EII, Chain A"/>
    <property type="match status" value="1"/>
</dbReference>
<evidence type="ECO:0000256" key="2">
    <source>
        <dbReference type="ARBA" id="ARBA00023163"/>
    </source>
</evidence>
<dbReference type="SUPFAM" id="SSF46785">
    <property type="entry name" value="Winged helix' DNA-binding domain"/>
    <property type="match status" value="1"/>
</dbReference>
<dbReference type="PROSITE" id="PS51372">
    <property type="entry name" value="PRD_2"/>
    <property type="match status" value="1"/>
</dbReference>
<dbReference type="InterPro" id="IPR050661">
    <property type="entry name" value="BglG_antiterminators"/>
</dbReference>
<dbReference type="Pfam" id="PF00359">
    <property type="entry name" value="PTS_EIIA_2"/>
    <property type="match status" value="1"/>
</dbReference>
<dbReference type="Proteomes" id="UP000045541">
    <property type="component" value="Unassembled WGS sequence"/>
</dbReference>
<dbReference type="EMBL" id="CMWB01000002">
    <property type="protein sequence ID" value="CKI83853.1"/>
    <property type="molecule type" value="Genomic_DNA"/>
</dbReference>
<evidence type="ECO:0000313" key="9">
    <source>
        <dbReference type="Proteomes" id="UP000315060"/>
    </source>
</evidence>
<dbReference type="GO" id="GO:0016740">
    <property type="term" value="F:transferase activity"/>
    <property type="evidence" value="ECO:0007669"/>
    <property type="project" value="UniProtKB-KW"/>
</dbReference>
<keyword evidence="2" id="KW-0804">Transcription</keyword>
<evidence type="ECO:0000256" key="1">
    <source>
        <dbReference type="ARBA" id="ARBA00023015"/>
    </source>
</evidence>
<dbReference type="Proteomes" id="UP000315060">
    <property type="component" value="Unassembled WGS sequence"/>
</dbReference>
<feature type="domain" description="PRD" evidence="5">
    <location>
        <begin position="277"/>
        <end position="383"/>
    </location>
</feature>
<dbReference type="InterPro" id="IPR016152">
    <property type="entry name" value="PTrfase/Anion_transptr"/>
</dbReference>
<dbReference type="InterPro" id="IPR007737">
    <property type="entry name" value="Mga_HTH"/>
</dbReference>
<organism evidence="6 8">
    <name type="scientific">Streptococcus pneumoniae</name>
    <dbReference type="NCBI Taxonomy" id="1313"/>
    <lineage>
        <taxon>Bacteria</taxon>
        <taxon>Bacillati</taxon>
        <taxon>Bacillota</taxon>
        <taxon>Bacilli</taxon>
        <taxon>Lactobacillales</taxon>
        <taxon>Streptococcaceae</taxon>
        <taxon>Streptococcus</taxon>
    </lineage>
</organism>
<keyword evidence="6" id="KW-0808">Transferase</keyword>
<feature type="domain" description="HTH deoR-type" evidence="3">
    <location>
        <begin position="3"/>
        <end position="62"/>
    </location>
</feature>
<dbReference type="AlphaFoldDB" id="A0A0B4ZIP9"/>
<reference evidence="6 8" key="1">
    <citation type="submission" date="2015-03" db="EMBL/GenBank/DDBJ databases">
        <authorList>
            <consortium name="Pathogen Informatics"/>
            <person name="Murphy D."/>
        </authorList>
    </citation>
    <scope>NUCLEOTIDE SEQUENCE [LARGE SCALE GENOMIC DNA]</scope>
    <source>
        <strain evidence="6 8">0310</strain>
    </source>
</reference>
<dbReference type="InterPro" id="IPR036390">
    <property type="entry name" value="WH_DNA-bd_sf"/>
</dbReference>
<dbReference type="InterPro" id="IPR001034">
    <property type="entry name" value="DeoR_HTH"/>
</dbReference>
<protein>
    <submittedName>
        <fullName evidence="6">Putative transcriptional regulator MtlR</fullName>
        <ecNumber evidence="6">2.7.1.-</ecNumber>
    </submittedName>
    <submittedName>
        <fullName evidence="7">Transcription antiterminator</fullName>
    </submittedName>
</protein>
<dbReference type="Pfam" id="PF05043">
    <property type="entry name" value="Mga"/>
    <property type="match status" value="2"/>
</dbReference>
<proteinExistence type="predicted"/>